<dbReference type="STRING" id="797419.SAMN05216556_104153"/>
<protein>
    <submittedName>
        <fullName evidence="2">Uncharacterized protein</fullName>
    </submittedName>
</protein>
<evidence type="ECO:0000256" key="1">
    <source>
        <dbReference type="SAM" id="SignalP"/>
    </source>
</evidence>
<evidence type="ECO:0000313" key="3">
    <source>
        <dbReference type="Proteomes" id="UP000184172"/>
    </source>
</evidence>
<dbReference type="AlphaFoldDB" id="A0A1M6BAI4"/>
<dbReference type="OrthoDB" id="663527at2"/>
<dbReference type="Proteomes" id="UP000184172">
    <property type="component" value="Unassembled WGS sequence"/>
</dbReference>
<sequence>MFKRIILLLLLVLALKGCTRDDICAEGTATTPKLIIIFNNNLNPNNRKAVDSLSIETDYENSVLVLAKTITDSIAIPLSTTSDTTKYRFIRTRGTAENPEINIDNVMFIYSRQDLYVNRACGFKSQFNSLEAIIEDEDSENWIQNITTNTDTIIDEEKAHLTFFH</sequence>
<name>A0A1M6BAI4_9FLAO</name>
<feature type="chain" id="PRO_5009916040" evidence="1">
    <location>
        <begin position="20"/>
        <end position="165"/>
    </location>
</feature>
<organism evidence="2 3">
    <name type="scientific">Aequorivita viscosa</name>
    <dbReference type="NCBI Taxonomy" id="797419"/>
    <lineage>
        <taxon>Bacteria</taxon>
        <taxon>Pseudomonadati</taxon>
        <taxon>Bacteroidota</taxon>
        <taxon>Flavobacteriia</taxon>
        <taxon>Flavobacteriales</taxon>
        <taxon>Flavobacteriaceae</taxon>
        <taxon>Aequorivita</taxon>
    </lineage>
</organism>
<keyword evidence="1" id="KW-0732">Signal</keyword>
<dbReference type="RefSeq" id="WP_073214515.1">
    <property type="nucleotide sequence ID" value="NZ_FNNS01000004.1"/>
</dbReference>
<reference evidence="3" key="1">
    <citation type="submission" date="2016-11" db="EMBL/GenBank/DDBJ databases">
        <authorList>
            <person name="Varghese N."/>
            <person name="Submissions S."/>
        </authorList>
    </citation>
    <scope>NUCLEOTIDE SEQUENCE [LARGE SCALE GENOMIC DNA]</scope>
    <source>
        <strain evidence="3">DSM 26349</strain>
    </source>
</reference>
<evidence type="ECO:0000313" key="2">
    <source>
        <dbReference type="EMBL" id="SHI45696.1"/>
    </source>
</evidence>
<proteinExistence type="predicted"/>
<accession>A0A1M6BAI4</accession>
<dbReference type="Pfam" id="PF20050">
    <property type="entry name" value="DUF6452"/>
    <property type="match status" value="1"/>
</dbReference>
<keyword evidence="3" id="KW-1185">Reference proteome</keyword>
<dbReference type="EMBL" id="FQYV01000002">
    <property type="protein sequence ID" value="SHI45696.1"/>
    <property type="molecule type" value="Genomic_DNA"/>
</dbReference>
<dbReference type="InterPro" id="IPR045607">
    <property type="entry name" value="DUF6452"/>
</dbReference>
<gene>
    <name evidence="2" type="ORF">SAMN04487908_102150</name>
</gene>
<feature type="signal peptide" evidence="1">
    <location>
        <begin position="1"/>
        <end position="19"/>
    </location>
</feature>